<name>A0A5R9L8M7_9ENTR</name>
<gene>
    <name evidence="2" type="ORF">FE839_23360</name>
</gene>
<feature type="coiled-coil region" evidence="1">
    <location>
        <begin position="76"/>
        <end position="103"/>
    </location>
</feature>
<dbReference type="Proteomes" id="UP000307430">
    <property type="component" value="Unassembled WGS sequence"/>
</dbReference>
<evidence type="ECO:0000313" key="3">
    <source>
        <dbReference type="Proteomes" id="UP000307430"/>
    </source>
</evidence>
<protein>
    <submittedName>
        <fullName evidence="2">Uncharacterized protein</fullName>
    </submittedName>
</protein>
<dbReference type="RefSeq" id="WP_138363120.1">
    <property type="nucleotide sequence ID" value="NZ_VCHQ01000038.1"/>
</dbReference>
<proteinExistence type="predicted"/>
<organism evidence="2 3">
    <name type="scientific">Klebsiella indica</name>
    <dbReference type="NCBI Taxonomy" id="2582917"/>
    <lineage>
        <taxon>Bacteria</taxon>
        <taxon>Pseudomonadati</taxon>
        <taxon>Pseudomonadota</taxon>
        <taxon>Gammaproteobacteria</taxon>
        <taxon>Enterobacterales</taxon>
        <taxon>Enterobacteriaceae</taxon>
        <taxon>Klebsiella/Raoultella group</taxon>
        <taxon>Klebsiella</taxon>
    </lineage>
</organism>
<keyword evidence="1" id="KW-0175">Coiled coil</keyword>
<dbReference type="AlphaFoldDB" id="A0A5R9L8M7"/>
<evidence type="ECO:0000313" key="2">
    <source>
        <dbReference type="EMBL" id="TLV05279.1"/>
    </source>
</evidence>
<sequence length="131" mass="15505">MAKHLTRKDINKIKSTIQTWNGKLTWDSLCESVKPHIGKKPTRQSLSMHKDIVNAYLLKKEKLKHDENPLKKPANLRIAAQRIKNLEAENEILKKQNTRYKEQFTLWQYNSYKYGLKPHQLNEPLRAKNDN</sequence>
<dbReference type="EMBL" id="VCHQ01000038">
    <property type="protein sequence ID" value="TLV05279.1"/>
    <property type="molecule type" value="Genomic_DNA"/>
</dbReference>
<reference evidence="2 3" key="1">
    <citation type="submission" date="2019-05" db="EMBL/GenBank/DDBJ databases">
        <title>Genome sequence of Klebsiella sp strain TOUT106.</title>
        <authorList>
            <person name="Rahi P."/>
            <person name="Chaudhari D."/>
        </authorList>
    </citation>
    <scope>NUCLEOTIDE SEQUENCE [LARGE SCALE GENOMIC DNA]</scope>
    <source>
        <strain evidence="2 3">TOUT106</strain>
    </source>
</reference>
<accession>A0A5R9L8M7</accession>
<comment type="caution">
    <text evidence="2">The sequence shown here is derived from an EMBL/GenBank/DDBJ whole genome shotgun (WGS) entry which is preliminary data.</text>
</comment>
<evidence type="ECO:0000256" key="1">
    <source>
        <dbReference type="SAM" id="Coils"/>
    </source>
</evidence>
<keyword evidence="3" id="KW-1185">Reference proteome</keyword>